<evidence type="ECO:0000313" key="1">
    <source>
        <dbReference type="EMBL" id="TGO52576.1"/>
    </source>
</evidence>
<dbReference type="InterPro" id="IPR011050">
    <property type="entry name" value="Pectin_lyase_fold/virulence"/>
</dbReference>
<evidence type="ECO:0000313" key="2">
    <source>
        <dbReference type="Proteomes" id="UP000297452"/>
    </source>
</evidence>
<dbReference type="Gene3D" id="2.160.20.10">
    <property type="entry name" value="Single-stranded right-handed beta-helix, Pectin lyase-like"/>
    <property type="match status" value="1"/>
</dbReference>
<proteinExistence type="predicted"/>
<gene>
    <name evidence="1" type="ORF">BOTNAR_0319g00050</name>
</gene>
<dbReference type="Proteomes" id="UP000297452">
    <property type="component" value="Unassembled WGS sequence"/>
</dbReference>
<accession>A0A4Z1HU28</accession>
<keyword evidence="2" id="KW-1185">Reference proteome</keyword>
<reference evidence="1 2" key="1">
    <citation type="submission" date="2017-12" db="EMBL/GenBank/DDBJ databases">
        <title>Comparative genomics of Botrytis spp.</title>
        <authorList>
            <person name="Valero-Jimenez C.A."/>
            <person name="Tapia P."/>
            <person name="Veloso J."/>
            <person name="Silva-Moreno E."/>
            <person name="Staats M."/>
            <person name="Valdes J.H."/>
            <person name="Van Kan J.A.L."/>
        </authorList>
    </citation>
    <scope>NUCLEOTIDE SEQUENCE [LARGE SCALE GENOMIC DNA]</scope>
    <source>
        <strain evidence="1 2">MUCL2120</strain>
    </source>
</reference>
<dbReference type="SUPFAM" id="SSF51126">
    <property type="entry name" value="Pectin lyase-like"/>
    <property type="match status" value="1"/>
</dbReference>
<dbReference type="GO" id="GO:0004650">
    <property type="term" value="F:polygalacturonase activity"/>
    <property type="evidence" value="ECO:0007669"/>
    <property type="project" value="InterPro"/>
</dbReference>
<name>A0A4Z1HU28_9HELO</name>
<dbReference type="OrthoDB" id="5985073at2759"/>
<organism evidence="1 2">
    <name type="scientific">Botryotinia narcissicola</name>
    <dbReference type="NCBI Taxonomy" id="278944"/>
    <lineage>
        <taxon>Eukaryota</taxon>
        <taxon>Fungi</taxon>
        <taxon>Dikarya</taxon>
        <taxon>Ascomycota</taxon>
        <taxon>Pezizomycotina</taxon>
        <taxon>Leotiomycetes</taxon>
        <taxon>Helotiales</taxon>
        <taxon>Sclerotiniaceae</taxon>
        <taxon>Botryotinia</taxon>
    </lineage>
</organism>
<dbReference type="PANTHER" id="PTHR33928:SF2">
    <property type="entry name" value="PECTATE LYASE SUPERFAMILY PROTEIN DOMAIN-CONTAINING PROTEIN-RELATED"/>
    <property type="match status" value="1"/>
</dbReference>
<dbReference type="STRING" id="278944.A0A4Z1HU28"/>
<protein>
    <recommendedName>
        <fullName evidence="3">Pectate lyase superfamily protein domain-containing protein</fullName>
    </recommendedName>
</protein>
<evidence type="ECO:0008006" key="3">
    <source>
        <dbReference type="Google" id="ProtNLM"/>
    </source>
</evidence>
<dbReference type="InterPro" id="IPR012334">
    <property type="entry name" value="Pectin_lyas_fold"/>
</dbReference>
<dbReference type="AlphaFoldDB" id="A0A4Z1HU28"/>
<dbReference type="PANTHER" id="PTHR33928">
    <property type="entry name" value="POLYGALACTURONASE QRT3"/>
    <property type="match status" value="1"/>
</dbReference>
<sequence>MSSIVFIPFGLYKIFDTVHIPVGSRIVGQAWSQIMATGDKFQDINNPRVAVQVGNFGDIGVIEIQDVMFTVSDPTAGAILVEWNVHKILQGSVGMWGTHIRVGGAIGSDLQLADCPSLSGNINSQCVAASLLFRMSSKSSGYIENSWMWVADHDMDVVTQDPIDIYSAEHNVLYQYQVSRAKEILMDVIQTESPYFQVVLAAPDPFSSGLGLFANDSKLSDCKPDSLSCAMSWAIRIVDSVSIYVLGAGLYSWFQQYGQTCLATETCQDRIFSVEQSTEIWV</sequence>
<dbReference type="InterPro" id="IPR039279">
    <property type="entry name" value="QRT3-like"/>
</dbReference>
<comment type="caution">
    <text evidence="1">The sequence shown here is derived from an EMBL/GenBank/DDBJ whole genome shotgun (WGS) entry which is preliminary data.</text>
</comment>
<dbReference type="EMBL" id="PQXJ01000319">
    <property type="protein sequence ID" value="TGO52576.1"/>
    <property type="molecule type" value="Genomic_DNA"/>
</dbReference>